<keyword evidence="1" id="KW-1133">Transmembrane helix</keyword>
<keyword evidence="3" id="KW-1185">Reference proteome</keyword>
<gene>
    <name evidence="2" type="ORF">CRYO30217_02288</name>
</gene>
<protein>
    <submittedName>
        <fullName evidence="2">Uncharacterized protein</fullName>
    </submittedName>
</protein>
<feature type="transmembrane region" description="Helical" evidence="1">
    <location>
        <begin position="143"/>
        <end position="162"/>
    </location>
</feature>
<feature type="transmembrane region" description="Helical" evidence="1">
    <location>
        <begin position="106"/>
        <end position="123"/>
    </location>
</feature>
<dbReference type="RefSeq" id="WP_258542519.1">
    <property type="nucleotide sequence ID" value="NZ_OU015584.1"/>
</dbReference>
<reference evidence="2" key="1">
    <citation type="submission" date="2021-04" db="EMBL/GenBank/DDBJ databases">
        <authorList>
            <person name="Rodrigo-Torres L."/>
            <person name="Arahal R. D."/>
            <person name="Lucena T."/>
        </authorList>
    </citation>
    <scope>NUCLEOTIDE SEQUENCE</scope>
    <source>
        <strain evidence="2">AS29M-1</strain>
    </source>
</reference>
<keyword evidence="1" id="KW-0812">Transmembrane</keyword>
<keyword evidence="1" id="KW-0472">Membrane</keyword>
<sequence>MKTLYNTPIIEYFFKTLSALATGFFLSTFVKPYSPITFEVPGIVTLCILVAFALGFSYVTATNNIKHTVTRIKLTTVLIPPIISFGMVCLSPILYFFLPGFDDQDLFRFCLLFIPMSAYFMFLYKLFKYLKKHPEEAQEHDKYANVIANLTYTLAVYFGFFLNLG</sequence>
<name>A0A916JND7_9FLAO</name>
<dbReference type="EMBL" id="OU015584">
    <property type="protein sequence ID" value="CAG5083786.1"/>
    <property type="molecule type" value="Genomic_DNA"/>
</dbReference>
<feature type="transmembrane region" description="Helical" evidence="1">
    <location>
        <begin position="42"/>
        <end position="62"/>
    </location>
</feature>
<feature type="transmembrane region" description="Helical" evidence="1">
    <location>
        <begin position="12"/>
        <end position="30"/>
    </location>
</feature>
<dbReference type="KEGG" id="ptan:CRYO30217_02288"/>
<organism evidence="2 3">
    <name type="scientific">Parvicella tangerina</name>
    <dbReference type="NCBI Taxonomy" id="2829795"/>
    <lineage>
        <taxon>Bacteria</taxon>
        <taxon>Pseudomonadati</taxon>
        <taxon>Bacteroidota</taxon>
        <taxon>Flavobacteriia</taxon>
        <taxon>Flavobacteriales</taxon>
        <taxon>Parvicellaceae</taxon>
        <taxon>Parvicella</taxon>
    </lineage>
</organism>
<proteinExistence type="predicted"/>
<evidence type="ECO:0000313" key="2">
    <source>
        <dbReference type="EMBL" id="CAG5083786.1"/>
    </source>
</evidence>
<evidence type="ECO:0000256" key="1">
    <source>
        <dbReference type="SAM" id="Phobius"/>
    </source>
</evidence>
<feature type="transmembrane region" description="Helical" evidence="1">
    <location>
        <begin position="74"/>
        <end position="94"/>
    </location>
</feature>
<evidence type="ECO:0000313" key="3">
    <source>
        <dbReference type="Proteomes" id="UP000683507"/>
    </source>
</evidence>
<dbReference type="Proteomes" id="UP000683507">
    <property type="component" value="Chromosome"/>
</dbReference>
<dbReference type="AlphaFoldDB" id="A0A916JND7"/>
<accession>A0A916JND7</accession>